<dbReference type="InterPro" id="IPR036028">
    <property type="entry name" value="SH3-like_dom_sf"/>
</dbReference>
<evidence type="ECO:0000256" key="3">
    <source>
        <dbReference type="ARBA" id="ARBA00022553"/>
    </source>
</evidence>
<dbReference type="PROSITE" id="PS50002">
    <property type="entry name" value="SH3"/>
    <property type="match status" value="1"/>
</dbReference>
<evidence type="ECO:0000256" key="1">
    <source>
        <dbReference type="ARBA" id="ARBA00010836"/>
    </source>
</evidence>
<dbReference type="PANTHER" id="PTHR11824">
    <property type="entry name" value="VOLTAGE-DEPENDENT CALCIUM CHANNEL BETA SUBUNIT"/>
    <property type="match status" value="1"/>
</dbReference>
<dbReference type="InterPro" id="IPR001452">
    <property type="entry name" value="SH3_domain"/>
</dbReference>
<feature type="region of interest" description="Disordered" evidence="5">
    <location>
        <begin position="1"/>
        <end position="38"/>
    </location>
</feature>
<dbReference type="SMART" id="SM00072">
    <property type="entry name" value="GuKc"/>
    <property type="match status" value="1"/>
</dbReference>
<dbReference type="InterPro" id="IPR027417">
    <property type="entry name" value="P-loop_NTPase"/>
</dbReference>
<organism evidence="7 8">
    <name type="scientific">Salmo trutta</name>
    <name type="common">Brown trout</name>
    <dbReference type="NCBI Taxonomy" id="8032"/>
    <lineage>
        <taxon>Eukaryota</taxon>
        <taxon>Metazoa</taxon>
        <taxon>Chordata</taxon>
        <taxon>Craniata</taxon>
        <taxon>Vertebrata</taxon>
        <taxon>Euteleostomi</taxon>
        <taxon>Actinopterygii</taxon>
        <taxon>Neopterygii</taxon>
        <taxon>Teleostei</taxon>
        <taxon>Protacanthopterygii</taxon>
        <taxon>Salmoniformes</taxon>
        <taxon>Salmonidae</taxon>
        <taxon>Salmoninae</taxon>
        <taxon>Salmo</taxon>
    </lineage>
</organism>
<feature type="compositionally biased region" description="Basic and acidic residues" evidence="5">
    <location>
        <begin position="334"/>
        <end position="344"/>
    </location>
</feature>
<accession>A0A674BGZ4</accession>
<comment type="similarity">
    <text evidence="1">Belongs to the calcium channel beta subunit family.</text>
</comment>
<protein>
    <submittedName>
        <fullName evidence="7">Voltage-dependent L-type calcium channel subunit beta-4-like</fullName>
    </submittedName>
</protein>
<feature type="region of interest" description="Disordered" evidence="5">
    <location>
        <begin position="324"/>
        <end position="344"/>
    </location>
</feature>
<evidence type="ECO:0000256" key="4">
    <source>
        <dbReference type="PROSITE-ProRule" id="PRU00192"/>
    </source>
</evidence>
<dbReference type="SUPFAM" id="SSF50044">
    <property type="entry name" value="SH3-domain"/>
    <property type="match status" value="1"/>
</dbReference>
<keyword evidence="8" id="KW-1185">Reference proteome</keyword>
<evidence type="ECO:0000259" key="6">
    <source>
        <dbReference type="PROSITE" id="PS50002"/>
    </source>
</evidence>
<dbReference type="GO" id="GO:0005891">
    <property type="term" value="C:voltage-gated calcium channel complex"/>
    <property type="evidence" value="ECO:0007669"/>
    <property type="project" value="InterPro"/>
</dbReference>
<name>A0A674BGZ4_SALTR</name>
<feature type="compositionally biased region" description="Polar residues" evidence="5">
    <location>
        <begin position="10"/>
        <end position="22"/>
    </location>
</feature>
<dbReference type="FunFam" id="2.30.30.40:FF:000015">
    <property type="entry name" value="Voltage-dependent L-type calcium channel subunit beta-2"/>
    <property type="match status" value="1"/>
</dbReference>
<dbReference type="SUPFAM" id="SSF52540">
    <property type="entry name" value="P-loop containing nucleoside triphosphate hydrolases"/>
    <property type="match status" value="1"/>
</dbReference>
<dbReference type="Proteomes" id="UP000472277">
    <property type="component" value="Chromosome 6"/>
</dbReference>
<dbReference type="InterPro" id="IPR046937">
    <property type="entry name" value="CAB1-4_N_A-dom"/>
</dbReference>
<dbReference type="Gene3D" id="3.40.50.300">
    <property type="entry name" value="P-loop containing nucleotide triphosphate hydrolases"/>
    <property type="match status" value="1"/>
</dbReference>
<dbReference type="GeneTree" id="ENSGT00950000182837"/>
<reference evidence="7" key="1">
    <citation type="submission" date="2025-08" db="UniProtKB">
        <authorList>
            <consortium name="Ensembl"/>
        </authorList>
    </citation>
    <scope>IDENTIFICATION</scope>
</reference>
<keyword evidence="3" id="KW-0597">Phosphoprotein</keyword>
<dbReference type="Ensembl" id="ENSSTUT00000074652.1">
    <property type="protein sequence ID" value="ENSSTUP00000070292.1"/>
    <property type="gene ID" value="ENSSTUG00000027552.1"/>
</dbReference>
<dbReference type="Gene3D" id="2.30.30.40">
    <property type="entry name" value="SH3 Domains"/>
    <property type="match status" value="1"/>
</dbReference>
<dbReference type="Pfam" id="PF00625">
    <property type="entry name" value="Guanylate_kin"/>
    <property type="match status" value="1"/>
</dbReference>
<evidence type="ECO:0000256" key="2">
    <source>
        <dbReference type="ARBA" id="ARBA00022443"/>
    </source>
</evidence>
<gene>
    <name evidence="7" type="primary">LOC115196485</name>
</gene>
<evidence type="ECO:0000313" key="8">
    <source>
        <dbReference type="Proteomes" id="UP000472277"/>
    </source>
</evidence>
<proteinExistence type="inferred from homology"/>
<dbReference type="InterPro" id="IPR000584">
    <property type="entry name" value="VDCC_L_bsu"/>
</dbReference>
<dbReference type="InterPro" id="IPR008145">
    <property type="entry name" value="GK/Ca_channel_bsu"/>
</dbReference>
<dbReference type="Pfam" id="PF12052">
    <property type="entry name" value="VGCC_beta4Aa_N"/>
    <property type="match status" value="1"/>
</dbReference>
<reference evidence="7" key="2">
    <citation type="submission" date="2025-09" db="UniProtKB">
        <authorList>
            <consortium name="Ensembl"/>
        </authorList>
    </citation>
    <scope>IDENTIFICATION</scope>
</reference>
<sequence>CPCPVVLQGSADSYTSRPSDSDVSLEEEREVPGQQKEQQATVQLERAKAKAVAFAVKTNVSYCGALDEDVPVPATAISFDAKDFLHIKEKFNNDWWIGRLVKEGCEIGFIPSPLKLENIRIQQEQKRGRVQGKSGGNSSSNSLNVSPCSTDSFVTLLQTEHVPPYDVVPSMRPVVLVGPSLKGYEVTDMMQKALFDFLKHRFDGRISITRVTADISLAKRSVLNNPSKRAIIERSNTRSSLAEVQSEIERIFELARSLQLVILDADTINHPAQLLKTSLAPIIVHVKVSSPKVLQRLVKSRGKSQSKHLNVQLVAADKLAQCPPTQRMRQHSNHTGDHSTPNERRNLMTADENYHNERAHKGRNRMSSGSQHSRDQDPYHQDYQDPYQDSYKPHRNRSSPGSYSHDSRHRL</sequence>
<evidence type="ECO:0000313" key="7">
    <source>
        <dbReference type="Ensembl" id="ENSSTUP00000070292.1"/>
    </source>
</evidence>
<keyword evidence="2 4" id="KW-0728">SH3 domain</keyword>
<feature type="region of interest" description="Disordered" evidence="5">
    <location>
        <begin position="357"/>
        <end position="411"/>
    </location>
</feature>
<feature type="region of interest" description="Disordered" evidence="5">
    <location>
        <begin position="125"/>
        <end position="144"/>
    </location>
</feature>
<evidence type="ECO:0000256" key="5">
    <source>
        <dbReference type="SAM" id="MobiDB-lite"/>
    </source>
</evidence>
<feature type="domain" description="SH3" evidence="6">
    <location>
        <begin position="51"/>
        <end position="120"/>
    </location>
</feature>
<dbReference type="AlphaFoldDB" id="A0A674BGZ4"/>
<feature type="compositionally biased region" description="Basic and acidic residues" evidence="5">
    <location>
        <begin position="372"/>
        <end position="383"/>
    </location>
</feature>
<dbReference type="GO" id="GO:0005245">
    <property type="term" value="F:voltage-gated calcium channel activity"/>
    <property type="evidence" value="ECO:0007669"/>
    <property type="project" value="InterPro"/>
</dbReference>
<dbReference type="PRINTS" id="PR01626">
    <property type="entry name" value="LCACHANNELB"/>
</dbReference>